<dbReference type="Gene3D" id="3.40.50.2300">
    <property type="match status" value="2"/>
</dbReference>
<dbReference type="InterPro" id="IPR000843">
    <property type="entry name" value="HTH_LacI"/>
</dbReference>
<gene>
    <name evidence="5" type="primary">ccpA_5</name>
    <name evidence="5" type="ORF">HALOF300_02698</name>
</gene>
<dbReference type="CDD" id="cd06267">
    <property type="entry name" value="PBP1_LacI_sugar_binding-like"/>
    <property type="match status" value="1"/>
</dbReference>
<dbReference type="GO" id="GO:0003700">
    <property type="term" value="F:DNA-binding transcription factor activity"/>
    <property type="evidence" value="ECO:0007669"/>
    <property type="project" value="TreeGrafter"/>
</dbReference>
<feature type="domain" description="HTH lacI-type" evidence="4">
    <location>
        <begin position="3"/>
        <end position="57"/>
    </location>
</feature>
<protein>
    <submittedName>
        <fullName evidence="5">Catabolite control protein A</fullName>
    </submittedName>
</protein>
<dbReference type="Gene3D" id="1.10.260.40">
    <property type="entry name" value="lambda repressor-like DNA-binding domains"/>
    <property type="match status" value="1"/>
</dbReference>
<dbReference type="InterPro" id="IPR046335">
    <property type="entry name" value="LacI/GalR-like_sensor"/>
</dbReference>
<dbReference type="PROSITE" id="PS00356">
    <property type="entry name" value="HTH_LACI_1"/>
    <property type="match status" value="1"/>
</dbReference>
<dbReference type="RefSeq" id="WP_156741431.1">
    <property type="nucleotide sequence ID" value="NZ_CACRYJ010000036.1"/>
</dbReference>
<proteinExistence type="predicted"/>
<evidence type="ECO:0000259" key="4">
    <source>
        <dbReference type="PROSITE" id="PS50932"/>
    </source>
</evidence>
<dbReference type="CDD" id="cd01392">
    <property type="entry name" value="HTH_LacI"/>
    <property type="match status" value="1"/>
</dbReference>
<evidence type="ECO:0000256" key="3">
    <source>
        <dbReference type="ARBA" id="ARBA00023163"/>
    </source>
</evidence>
<evidence type="ECO:0000313" key="5">
    <source>
        <dbReference type="EMBL" id="VZO37726.1"/>
    </source>
</evidence>
<dbReference type="EMBL" id="CACRYJ010000036">
    <property type="protein sequence ID" value="VZO37726.1"/>
    <property type="molecule type" value="Genomic_DNA"/>
</dbReference>
<dbReference type="SUPFAM" id="SSF47413">
    <property type="entry name" value="lambda repressor-like DNA-binding domains"/>
    <property type="match status" value="1"/>
</dbReference>
<dbReference type="AlphaFoldDB" id="A0A7M4DKN5"/>
<dbReference type="SMART" id="SM00354">
    <property type="entry name" value="HTH_LACI"/>
    <property type="match status" value="1"/>
</dbReference>
<dbReference type="Pfam" id="PF00356">
    <property type="entry name" value="LacI"/>
    <property type="match status" value="1"/>
</dbReference>
<organism evidence="5 6">
    <name type="scientific">Occultella aeris</name>
    <dbReference type="NCBI Taxonomy" id="2761496"/>
    <lineage>
        <taxon>Bacteria</taxon>
        <taxon>Bacillati</taxon>
        <taxon>Actinomycetota</taxon>
        <taxon>Actinomycetes</taxon>
        <taxon>Micrococcales</taxon>
        <taxon>Ruaniaceae</taxon>
        <taxon>Occultella</taxon>
    </lineage>
</organism>
<evidence type="ECO:0000256" key="2">
    <source>
        <dbReference type="ARBA" id="ARBA00023125"/>
    </source>
</evidence>
<keyword evidence="3" id="KW-0804">Transcription</keyword>
<sequence>MAPDIDDVARAAGVSTATVSRALRGLPNVRESTRARVRQVAIELGYAPSASAASLASGRTRTVGLLTPWFRRWFHAAVTEGAERALRADGFDALLYSFELDEEFRRSRVDPFVLRRRVDGVLVVGMTLDADEIATLAGLEVPLVFVGAGPPDRVTVGIDDEAAARVATRHLLDLGHTRIGYLGGAPAERATWSPPVLRLEGYRAELARAGIGVRPEWLVHGHFGMTGGRTACGGLLDAHPDITAVFAASDEMAFGAMHAIRDRGLRVPEDVSVIGIDGHDLGDLVGLTTVAQDAVEQGAAAAALILEMLTGTPVGNRLTYPTTLVERSSTAIPPI</sequence>
<dbReference type="GO" id="GO:0000976">
    <property type="term" value="F:transcription cis-regulatory region binding"/>
    <property type="evidence" value="ECO:0007669"/>
    <property type="project" value="TreeGrafter"/>
</dbReference>
<keyword evidence="1" id="KW-0805">Transcription regulation</keyword>
<dbReference type="InterPro" id="IPR028082">
    <property type="entry name" value="Peripla_BP_I"/>
</dbReference>
<keyword evidence="6" id="KW-1185">Reference proteome</keyword>
<dbReference type="PANTHER" id="PTHR30146">
    <property type="entry name" value="LACI-RELATED TRANSCRIPTIONAL REPRESSOR"/>
    <property type="match status" value="1"/>
</dbReference>
<name>A0A7M4DKN5_9MICO</name>
<accession>A0A7M4DKN5</accession>
<dbReference type="PROSITE" id="PS50932">
    <property type="entry name" value="HTH_LACI_2"/>
    <property type="match status" value="1"/>
</dbReference>
<dbReference type="InterPro" id="IPR010982">
    <property type="entry name" value="Lambda_DNA-bd_dom_sf"/>
</dbReference>
<dbReference type="SUPFAM" id="SSF53822">
    <property type="entry name" value="Periplasmic binding protein-like I"/>
    <property type="match status" value="1"/>
</dbReference>
<evidence type="ECO:0000256" key="1">
    <source>
        <dbReference type="ARBA" id="ARBA00023015"/>
    </source>
</evidence>
<dbReference type="Proteomes" id="UP000419743">
    <property type="component" value="Unassembled WGS sequence"/>
</dbReference>
<evidence type="ECO:0000313" key="6">
    <source>
        <dbReference type="Proteomes" id="UP000419743"/>
    </source>
</evidence>
<keyword evidence="2" id="KW-0238">DNA-binding</keyword>
<dbReference type="PANTHER" id="PTHR30146:SF109">
    <property type="entry name" value="HTH-TYPE TRANSCRIPTIONAL REGULATOR GALS"/>
    <property type="match status" value="1"/>
</dbReference>
<reference evidence="5 6" key="1">
    <citation type="submission" date="2019-11" db="EMBL/GenBank/DDBJ databases">
        <authorList>
            <person name="Criscuolo A."/>
        </authorList>
    </citation>
    <scope>NUCLEOTIDE SEQUENCE [LARGE SCALE GENOMIC DNA]</scope>
    <source>
        <strain evidence="5">CIP111667</strain>
    </source>
</reference>
<dbReference type="Pfam" id="PF13377">
    <property type="entry name" value="Peripla_BP_3"/>
    <property type="match status" value="1"/>
</dbReference>
<comment type="caution">
    <text evidence="5">The sequence shown here is derived from an EMBL/GenBank/DDBJ whole genome shotgun (WGS) entry which is preliminary data.</text>
</comment>